<dbReference type="AlphaFoldDB" id="A0A1G9PVK7"/>
<dbReference type="Proteomes" id="UP000199476">
    <property type="component" value="Unassembled WGS sequence"/>
</dbReference>
<protein>
    <submittedName>
        <fullName evidence="2">Demethylmenaquinone methyltransferase / 2-methoxy-6-polyprenyl-1,4-benzoquinol methylase</fullName>
    </submittedName>
</protein>
<keyword evidence="2" id="KW-0808">Transferase</keyword>
<dbReference type="STRING" id="321763.SAMN04488692_11451"/>
<dbReference type="SUPFAM" id="SSF53335">
    <property type="entry name" value="S-adenosyl-L-methionine-dependent methyltransferases"/>
    <property type="match status" value="1"/>
</dbReference>
<keyword evidence="2" id="KW-0489">Methyltransferase</keyword>
<dbReference type="Gene3D" id="3.40.50.150">
    <property type="entry name" value="Vaccinia Virus protein VP39"/>
    <property type="match status" value="1"/>
</dbReference>
<accession>A0A1G9PVK7</accession>
<gene>
    <name evidence="2" type="ORF">SAMN04488692_11451</name>
</gene>
<dbReference type="InterPro" id="IPR013216">
    <property type="entry name" value="Methyltransf_11"/>
</dbReference>
<organism evidence="2 3">
    <name type="scientific">Halarsenatibacter silvermanii</name>
    <dbReference type="NCBI Taxonomy" id="321763"/>
    <lineage>
        <taxon>Bacteria</taxon>
        <taxon>Bacillati</taxon>
        <taxon>Bacillota</taxon>
        <taxon>Clostridia</taxon>
        <taxon>Halanaerobiales</taxon>
        <taxon>Halarsenatibacteraceae</taxon>
        <taxon>Halarsenatibacter</taxon>
    </lineage>
</organism>
<dbReference type="OrthoDB" id="9772751at2"/>
<name>A0A1G9PVK7_9FIRM</name>
<dbReference type="PANTHER" id="PTHR43591">
    <property type="entry name" value="METHYLTRANSFERASE"/>
    <property type="match status" value="1"/>
</dbReference>
<feature type="domain" description="Methyltransferase type 11" evidence="1">
    <location>
        <begin position="40"/>
        <end position="132"/>
    </location>
</feature>
<sequence>MGFFELTAPLYDLAMKAVGHGESLEELMEVIEPQSGDKLLDLGGGTGQLLEYVPEKVGVTLADSSESMLKRAEKKDRHPRTEYVLASGDDLPMNSGIFDYVVVADALHHMERVDDTIAEVARILNEQGELYILEFLPGSFLTGFVRVGESLFGEPVNFFEPEKLADVCRDKGLDAEYEEITSSLYILRAFKQ</sequence>
<evidence type="ECO:0000259" key="1">
    <source>
        <dbReference type="Pfam" id="PF08241"/>
    </source>
</evidence>
<dbReference type="InterPro" id="IPR029063">
    <property type="entry name" value="SAM-dependent_MTases_sf"/>
</dbReference>
<dbReference type="RefSeq" id="WP_089760656.1">
    <property type="nucleotide sequence ID" value="NZ_FNGO01000014.1"/>
</dbReference>
<dbReference type="GO" id="GO:0008757">
    <property type="term" value="F:S-adenosylmethionine-dependent methyltransferase activity"/>
    <property type="evidence" value="ECO:0007669"/>
    <property type="project" value="InterPro"/>
</dbReference>
<keyword evidence="3" id="KW-1185">Reference proteome</keyword>
<proteinExistence type="predicted"/>
<evidence type="ECO:0000313" key="2">
    <source>
        <dbReference type="EMBL" id="SDM02784.1"/>
    </source>
</evidence>
<dbReference type="GO" id="GO:0032259">
    <property type="term" value="P:methylation"/>
    <property type="evidence" value="ECO:0007669"/>
    <property type="project" value="UniProtKB-KW"/>
</dbReference>
<dbReference type="Pfam" id="PF08241">
    <property type="entry name" value="Methyltransf_11"/>
    <property type="match status" value="1"/>
</dbReference>
<evidence type="ECO:0000313" key="3">
    <source>
        <dbReference type="Proteomes" id="UP000199476"/>
    </source>
</evidence>
<reference evidence="2 3" key="1">
    <citation type="submission" date="2016-10" db="EMBL/GenBank/DDBJ databases">
        <authorList>
            <person name="de Groot N.N."/>
        </authorList>
    </citation>
    <scope>NUCLEOTIDE SEQUENCE [LARGE SCALE GENOMIC DNA]</scope>
    <source>
        <strain evidence="2 3">SLAS-1</strain>
    </source>
</reference>
<dbReference type="CDD" id="cd02440">
    <property type="entry name" value="AdoMet_MTases"/>
    <property type="match status" value="1"/>
</dbReference>
<dbReference type="PANTHER" id="PTHR43591:SF24">
    <property type="entry name" value="2-METHOXY-6-POLYPRENYL-1,4-BENZOQUINOL METHYLASE, MITOCHONDRIAL"/>
    <property type="match status" value="1"/>
</dbReference>
<dbReference type="EMBL" id="FNGO01000014">
    <property type="protein sequence ID" value="SDM02784.1"/>
    <property type="molecule type" value="Genomic_DNA"/>
</dbReference>